<accession>A0A0N4WHB5</accession>
<protein>
    <submittedName>
        <fullName evidence="1 3">Uncharacterized protein</fullName>
    </submittedName>
</protein>
<dbReference type="AlphaFoldDB" id="A0A0N4WHB5"/>
<dbReference type="OrthoDB" id="5903626at2759"/>
<dbReference type="Proteomes" id="UP000268014">
    <property type="component" value="Unassembled WGS sequence"/>
</dbReference>
<organism evidence="3">
    <name type="scientific">Haemonchus placei</name>
    <name type="common">Barber's pole worm</name>
    <dbReference type="NCBI Taxonomy" id="6290"/>
    <lineage>
        <taxon>Eukaryota</taxon>
        <taxon>Metazoa</taxon>
        <taxon>Ecdysozoa</taxon>
        <taxon>Nematoda</taxon>
        <taxon>Chromadorea</taxon>
        <taxon>Rhabditida</taxon>
        <taxon>Rhabditina</taxon>
        <taxon>Rhabditomorpha</taxon>
        <taxon>Strongyloidea</taxon>
        <taxon>Trichostrongylidae</taxon>
        <taxon>Haemonchus</taxon>
    </lineage>
</organism>
<sequence>MSHQWELSIDWFRTTGAVDGTRVTAVHGTQLPYTAPSMNAATVVSLRESGGEAVPACIGIFHSPRPVARPVVDYERCHSRQPGPTDYLNSVPLNLPDASFFCPCLAHSRLMWTLRVVLACPMGPPPPPP</sequence>
<dbReference type="WBParaSite" id="HPLM_0001026801-mRNA-1">
    <property type="protein sequence ID" value="HPLM_0001026801-mRNA-1"/>
    <property type="gene ID" value="HPLM_0001026801"/>
</dbReference>
<name>A0A0N4WHB5_HAEPC</name>
<dbReference type="EMBL" id="UZAF01017251">
    <property type="protein sequence ID" value="VDO39647.1"/>
    <property type="molecule type" value="Genomic_DNA"/>
</dbReference>
<evidence type="ECO:0000313" key="2">
    <source>
        <dbReference type="Proteomes" id="UP000268014"/>
    </source>
</evidence>
<keyword evidence="2" id="KW-1185">Reference proteome</keyword>
<evidence type="ECO:0000313" key="3">
    <source>
        <dbReference type="WBParaSite" id="HPLM_0001026801-mRNA-1"/>
    </source>
</evidence>
<proteinExistence type="predicted"/>
<reference evidence="1 2" key="2">
    <citation type="submission" date="2018-11" db="EMBL/GenBank/DDBJ databases">
        <authorList>
            <consortium name="Pathogen Informatics"/>
        </authorList>
    </citation>
    <scope>NUCLEOTIDE SEQUENCE [LARGE SCALE GENOMIC DNA]</scope>
    <source>
        <strain evidence="1 2">MHpl1</strain>
    </source>
</reference>
<evidence type="ECO:0000313" key="1">
    <source>
        <dbReference type="EMBL" id="VDO39647.1"/>
    </source>
</evidence>
<gene>
    <name evidence="1" type="ORF">HPLM_LOCUS10260</name>
</gene>
<reference evidence="3" key="1">
    <citation type="submission" date="2017-02" db="UniProtKB">
        <authorList>
            <consortium name="WormBaseParasite"/>
        </authorList>
    </citation>
    <scope>IDENTIFICATION</scope>
</reference>